<dbReference type="SUPFAM" id="SSF53850">
    <property type="entry name" value="Periplasmic binding protein-like II"/>
    <property type="match status" value="1"/>
</dbReference>
<dbReference type="EMBL" id="SIRE01000002">
    <property type="protein sequence ID" value="TBL81512.1"/>
    <property type="molecule type" value="Genomic_DNA"/>
</dbReference>
<reference evidence="2 3" key="1">
    <citation type="submission" date="2019-02" db="EMBL/GenBank/DDBJ databases">
        <title>Paenibacillus sp. nov., isolated from surface-sterilized tissue of Thalictrum simplex L.</title>
        <authorList>
            <person name="Tuo L."/>
        </authorList>
    </citation>
    <scope>NUCLEOTIDE SEQUENCE [LARGE SCALE GENOMIC DNA]</scope>
    <source>
        <strain evidence="2 3">N2SHLJ1</strain>
    </source>
</reference>
<accession>A0A4V2J4W7</accession>
<proteinExistence type="predicted"/>
<evidence type="ECO:0000313" key="2">
    <source>
        <dbReference type="EMBL" id="TBL81512.1"/>
    </source>
</evidence>
<organism evidence="2 3">
    <name type="scientific">Paenibacillus thalictri</name>
    <dbReference type="NCBI Taxonomy" id="2527873"/>
    <lineage>
        <taxon>Bacteria</taxon>
        <taxon>Bacillati</taxon>
        <taxon>Bacillota</taxon>
        <taxon>Bacilli</taxon>
        <taxon>Bacillales</taxon>
        <taxon>Paenibacillaceae</taxon>
        <taxon>Paenibacillus</taxon>
    </lineage>
</organism>
<comment type="caution">
    <text evidence="2">The sequence shown here is derived from an EMBL/GenBank/DDBJ whole genome shotgun (WGS) entry which is preliminary data.</text>
</comment>
<dbReference type="PANTHER" id="PTHR43649">
    <property type="entry name" value="ARABINOSE-BINDING PROTEIN-RELATED"/>
    <property type="match status" value="1"/>
</dbReference>
<dbReference type="PANTHER" id="PTHR43649:SF12">
    <property type="entry name" value="DIACETYLCHITOBIOSE BINDING PROTEIN DASA"/>
    <property type="match status" value="1"/>
</dbReference>
<evidence type="ECO:0000313" key="3">
    <source>
        <dbReference type="Proteomes" id="UP000293142"/>
    </source>
</evidence>
<dbReference type="PROSITE" id="PS51257">
    <property type="entry name" value="PROKAR_LIPOPROTEIN"/>
    <property type="match status" value="1"/>
</dbReference>
<feature type="signal peptide" evidence="1">
    <location>
        <begin position="1"/>
        <end position="20"/>
    </location>
</feature>
<gene>
    <name evidence="2" type="ORF">EYB31_00400</name>
</gene>
<dbReference type="Gene3D" id="3.40.190.10">
    <property type="entry name" value="Periplasmic binding protein-like II"/>
    <property type="match status" value="1"/>
</dbReference>
<name>A0A4V2J4W7_9BACL</name>
<dbReference type="InterPro" id="IPR050490">
    <property type="entry name" value="Bact_solute-bd_prot1"/>
</dbReference>
<dbReference type="InterPro" id="IPR006059">
    <property type="entry name" value="SBP"/>
</dbReference>
<sequence>MNKKVVSKSSFVVLSMMLLAACNTQPAPPAPPAAPSPPVAKMDLKSEDVKGTVTEWNWNAQFPAYEKETLGKKFPNLKFEATVVATGDYLQKLQSSIASGTDVPDIILAEIGTRGKLYNMDILENLEAPPYNFDRKTFFPYEVPLHMNEKGQIVGVEQQLTTSGFAFRRDLTKQFFGVDDPDKVEEVVKDWDAFIKAGQLVKEKSGGQVYMMASLTDALTALRGQTAQEYIKGDEIDITKRLKNAFEIAFKLRDTGILGKYEQGSPAWNAAYAKGDVIFWNSATFSPKSGMYANDKEKGTGRWGLVKAPGGGFTMGGTSVGIYKNSKNKEAAWEVIKYLYLSKEGFSNTYREFGYIPGVQSFFEGADTPIDQPGRYDEFFGGQNLAKYHITKILPGVKGQPQSKYETIVNEAIGKLQPQFIQQANMTPQQALDKIKDEIKLKAPNAIVK</sequence>
<keyword evidence="1" id="KW-0732">Signal</keyword>
<protein>
    <submittedName>
        <fullName evidence="2">Extracellular solute-binding protein</fullName>
    </submittedName>
</protein>
<evidence type="ECO:0000256" key="1">
    <source>
        <dbReference type="SAM" id="SignalP"/>
    </source>
</evidence>
<dbReference type="Pfam" id="PF13416">
    <property type="entry name" value="SBP_bac_8"/>
    <property type="match status" value="1"/>
</dbReference>
<keyword evidence="3" id="KW-1185">Reference proteome</keyword>
<dbReference type="RefSeq" id="WP_131011297.1">
    <property type="nucleotide sequence ID" value="NZ_SIRE01000002.1"/>
</dbReference>
<feature type="chain" id="PRO_5039364758" evidence="1">
    <location>
        <begin position="21"/>
        <end position="449"/>
    </location>
</feature>
<dbReference type="AlphaFoldDB" id="A0A4V2J4W7"/>
<dbReference type="OrthoDB" id="55273at2"/>
<dbReference type="Proteomes" id="UP000293142">
    <property type="component" value="Unassembled WGS sequence"/>
</dbReference>